<feature type="compositionally biased region" description="Polar residues" evidence="1">
    <location>
        <begin position="947"/>
        <end position="959"/>
    </location>
</feature>
<evidence type="ECO:0000256" key="1">
    <source>
        <dbReference type="SAM" id="MobiDB-lite"/>
    </source>
</evidence>
<proteinExistence type="evidence at transcript level"/>
<dbReference type="GO" id="GO:0032588">
    <property type="term" value="C:trans-Golgi network membrane"/>
    <property type="evidence" value="ECO:0007669"/>
    <property type="project" value="InterPro"/>
</dbReference>
<feature type="compositionally biased region" description="Acidic residues" evidence="1">
    <location>
        <begin position="122"/>
        <end position="131"/>
    </location>
</feature>
<dbReference type="InterPro" id="IPR029205">
    <property type="entry name" value="Clathrin-bd"/>
</dbReference>
<dbReference type="PANTHER" id="PTHR16156:SF10">
    <property type="entry name" value="AFTIPHILIN-RELATED"/>
    <property type="match status" value="1"/>
</dbReference>
<dbReference type="Pfam" id="PF15045">
    <property type="entry name" value="Clathrin_bdg"/>
    <property type="match status" value="1"/>
</dbReference>
<dbReference type="GO" id="GO:0030276">
    <property type="term" value="F:clathrin binding"/>
    <property type="evidence" value="ECO:0007669"/>
    <property type="project" value="InterPro"/>
</dbReference>
<reference evidence="3" key="1">
    <citation type="journal article" date="2014" name="Insect Biochem. Mol. Biol.">
        <title>An insight into the sialome of the frog biting fly, Corethrella appendiculata.</title>
        <authorList>
            <person name="Ribeiro J.M.C."/>
            <person name="Chagas A.C."/>
            <person name="Pham V.M."/>
            <person name="Lounibos L.P."/>
            <person name="Calvo E."/>
        </authorList>
    </citation>
    <scope>NUCLEOTIDE SEQUENCE</scope>
    <source>
        <tissue evidence="3">Salivary glands</tissue>
    </source>
</reference>
<feature type="region of interest" description="Disordered" evidence="1">
    <location>
        <begin position="362"/>
        <end position="413"/>
    </location>
</feature>
<feature type="region of interest" description="Disordered" evidence="1">
    <location>
        <begin position="525"/>
        <end position="560"/>
    </location>
</feature>
<feature type="compositionally biased region" description="Low complexity" evidence="1">
    <location>
        <begin position="920"/>
        <end position="937"/>
    </location>
</feature>
<feature type="compositionally biased region" description="Polar residues" evidence="1">
    <location>
        <begin position="1"/>
        <end position="12"/>
    </location>
</feature>
<dbReference type="EMBL" id="GANO01003855">
    <property type="protein sequence ID" value="JAB56016.1"/>
    <property type="molecule type" value="mRNA"/>
</dbReference>
<protein>
    <submittedName>
        <fullName evidence="3">Putative aftiphilin</fullName>
    </submittedName>
</protein>
<feature type="compositionally biased region" description="Polar residues" evidence="1">
    <location>
        <begin position="184"/>
        <end position="197"/>
    </location>
</feature>
<sequence>MSNQIPSYLVSNTPPPIDEIDPFDDDEDLNSTPVVIDDDDRYVGNFQEPPPIISTPPPFDLINENYSSKNYEHDDLEIPEDVLYHETPGTKTVPTYSNFTLASTILRNESPPSLILSQTNYSDDEDCADENTDSKSLEQKQVQQQEDNISIPSLNFEIDLSKSTTPIPSSSFNDEVENLEIDQSQLPQHQQISSISEQPPPLSDDDENEDCIYNVQDDNTENDFTDFTSVSNEKFTTNLELNSTQTTVTTAENNKNDLTIDDDFAQIDPTPSTDSNFISTSLQQSSKFDNTTANFDADFSRFEQHEKKHIPVANADNENTSPNLDSCLNNNNKNISDNIDNSIANVDDFDDFVDFQDFESANQVQKSTAGNNQTSDVKSTEETNDDDDDFGEFSDFQQQTSVPETTAPVPISPTSVFDKTKNLTLVNFEKIINTMFPTKDDCDNNCENSEIFNNINSKILDNLNDFEKSNAFEYQYNSSNTNKWLVKSLGIDSRNILYGAKWNSSMPRFAANLSFSPLEPLKSLTSSQSSSTSPLPSTSSISLSNNNNNNNTSSATLANDNKNLDDLTATKSSTISSSSTTTTSTLNTNVPAAQFDWNSSGLVNPLDGVQEIIHESTNNQQQQSTNDTKSKILDKEITKNPETTTITESFTPTITTTSTGQCTVRTIKLPETHIFTPNKCINPISMNVTNKDDIVVVDSVTIPGNVNNEHIDDDEIPPKIDKNIINKEYRDIEYSLDKCKQQQLETKTIPVDNYFVASNNNNNNLDEFSDFQSVPIDNEKEQQQTNHVFNITSNNFQQNHHKDTIWPDIVDNKKDQSDKYLKYSKPIIGRSPTEELDTVEVDEDEEFTDFQAATTTPAPTTSTTKQSNEPILRPSPIIMPEKINMNTPKIDWPDPGIDPDEIARIEAAFPKCKVKSNNKDSGNSSANTSNNTSNTSDNLDDDEWNDFVSSEPSVKNISQSIKPSPIINVKPLIPSSTSQTVTKSTLVDDEWTDFISNVSNPSSNFTPTSQQTNNLKLNHFNTTPKFSSWNQPTQLPPPQFNSWNNSNLYYQNTNQLYQQQQHVPTTTSQYTNNNHKIKSPQHQQIPNISLIPDLGFIGPVSSSSSSSSTLSNTTTNNKTLSHSSFLNNMMSKK</sequence>
<feature type="compositionally biased region" description="Low complexity" evidence="1">
    <location>
        <begin position="849"/>
        <end position="864"/>
    </location>
</feature>
<feature type="region of interest" description="Disordered" evidence="1">
    <location>
        <begin position="184"/>
        <end position="210"/>
    </location>
</feature>
<dbReference type="GO" id="GO:0030121">
    <property type="term" value="C:AP-1 adaptor complex"/>
    <property type="evidence" value="ECO:0007669"/>
    <property type="project" value="TreeGrafter"/>
</dbReference>
<feature type="compositionally biased region" description="Polar residues" evidence="1">
    <location>
        <begin position="362"/>
        <end position="377"/>
    </location>
</feature>
<name>U5ER97_9DIPT</name>
<feature type="region of interest" description="Disordered" evidence="1">
    <location>
        <begin position="849"/>
        <end position="873"/>
    </location>
</feature>
<feature type="compositionally biased region" description="Low complexity" evidence="1">
    <location>
        <begin position="1101"/>
        <end position="1124"/>
    </location>
</feature>
<feature type="compositionally biased region" description="Acidic residues" evidence="1">
    <location>
        <begin position="382"/>
        <end position="392"/>
    </location>
</feature>
<feature type="compositionally biased region" description="Low complexity" evidence="1">
    <location>
        <begin position="525"/>
        <end position="559"/>
    </location>
</feature>
<accession>U5ER97</accession>
<feature type="region of interest" description="Disordered" evidence="1">
    <location>
        <begin position="1101"/>
        <end position="1133"/>
    </location>
</feature>
<evidence type="ECO:0000259" key="2">
    <source>
        <dbReference type="Pfam" id="PF15045"/>
    </source>
</evidence>
<dbReference type="AlphaFoldDB" id="U5ER97"/>
<feature type="compositionally biased region" description="Polar residues" evidence="1">
    <location>
        <begin position="139"/>
        <end position="152"/>
    </location>
</feature>
<evidence type="ECO:0000313" key="3">
    <source>
        <dbReference type="EMBL" id="JAB56016.1"/>
    </source>
</evidence>
<feature type="compositionally biased region" description="Acidic residues" evidence="1">
    <location>
        <begin position="18"/>
        <end position="29"/>
    </location>
</feature>
<dbReference type="PANTHER" id="PTHR16156">
    <property type="entry name" value="AFTIPHILIN A-RELATED"/>
    <property type="match status" value="1"/>
</dbReference>
<feature type="region of interest" description="Disordered" evidence="1">
    <location>
        <begin position="1"/>
        <end position="43"/>
    </location>
</feature>
<feature type="region of interest" description="Disordered" evidence="1">
    <location>
        <begin position="914"/>
        <end position="959"/>
    </location>
</feature>
<organism evidence="3">
    <name type="scientific">Corethrella appendiculata</name>
    <dbReference type="NCBI Taxonomy" id="1370023"/>
    <lineage>
        <taxon>Eukaryota</taxon>
        <taxon>Metazoa</taxon>
        <taxon>Ecdysozoa</taxon>
        <taxon>Arthropoda</taxon>
        <taxon>Hexapoda</taxon>
        <taxon>Insecta</taxon>
        <taxon>Pterygota</taxon>
        <taxon>Neoptera</taxon>
        <taxon>Endopterygota</taxon>
        <taxon>Diptera</taxon>
        <taxon>Nematocera</taxon>
        <taxon>Culicoidea</taxon>
        <taxon>Chaoboridae</taxon>
        <taxon>Corethrella</taxon>
    </lineage>
</organism>
<dbReference type="InterPro" id="IPR046359">
    <property type="entry name" value="Aftin-like"/>
</dbReference>
<feature type="region of interest" description="Disordered" evidence="1">
    <location>
        <begin position="114"/>
        <end position="152"/>
    </location>
</feature>
<feature type="domain" description="Aftiphilin clathrin-binding box" evidence="2">
    <location>
        <begin position="457"/>
        <end position="526"/>
    </location>
</feature>